<dbReference type="AlphaFoldDB" id="E0XXA8"/>
<reference evidence="1" key="1">
    <citation type="journal article" date="2011" name="Environ. Microbiol.">
        <title>Time-series analyses of Monterey Bay coastal microbial picoplankton using a 'genome proxy' microarray.</title>
        <authorList>
            <person name="Rich V.I."/>
            <person name="Pham V.D."/>
            <person name="Eppley J."/>
            <person name="Shi Y."/>
            <person name="DeLong E.F."/>
        </authorList>
    </citation>
    <scope>NUCLEOTIDE SEQUENCE</scope>
</reference>
<proteinExistence type="predicted"/>
<organism evidence="1">
    <name type="scientific">uncultured delta proteobacterium HF0070_07E19</name>
    <dbReference type="NCBI Taxonomy" id="710823"/>
    <lineage>
        <taxon>Bacteria</taxon>
        <taxon>Deltaproteobacteria</taxon>
        <taxon>environmental samples</taxon>
    </lineage>
</organism>
<sequence>MEVWGVPPFTYQTSLRVLNQLVKYLKIFEHYHASPLLEAIEKNQEDLEELVDQFLWINTSLGNWSYVLRALELKVKLAGKEKGELNYEEILNSLELVA</sequence>
<accession>E0XXA8</accession>
<name>E0XXA8_9DELT</name>
<evidence type="ECO:0000313" key="1">
    <source>
        <dbReference type="EMBL" id="ADI19049.1"/>
    </source>
</evidence>
<dbReference type="EMBL" id="GU474908">
    <property type="protein sequence ID" value="ADI19049.1"/>
    <property type="molecule type" value="Genomic_DNA"/>
</dbReference>
<protein>
    <submittedName>
        <fullName evidence="1">Uncharacterized protein</fullName>
    </submittedName>
</protein>